<dbReference type="eggNOG" id="ENOG502RAA6">
    <property type="taxonomic scope" value="Eukaryota"/>
</dbReference>
<dbReference type="GO" id="GO:0000127">
    <property type="term" value="C:transcription factor TFIIIC complex"/>
    <property type="evidence" value="ECO:0000318"/>
    <property type="project" value="GO_Central"/>
</dbReference>
<gene>
    <name evidence="5" type="ORF">UMAG_05542</name>
</gene>
<proteinExistence type="predicted"/>
<dbReference type="InterPro" id="IPR015943">
    <property type="entry name" value="WD40/YVTN_repeat-like_dom_sf"/>
</dbReference>
<feature type="region of interest" description="Disordered" evidence="4">
    <location>
        <begin position="1"/>
        <end position="177"/>
    </location>
</feature>
<keyword evidence="6" id="KW-1185">Reference proteome</keyword>
<dbReference type="InterPro" id="IPR052416">
    <property type="entry name" value="GTF3C_component"/>
</dbReference>
<dbReference type="OrthoDB" id="4703at2759"/>
<dbReference type="SUPFAM" id="SSF50978">
    <property type="entry name" value="WD40 repeat-like"/>
    <property type="match status" value="1"/>
</dbReference>
<keyword evidence="3" id="KW-0539">Nucleus</keyword>
<dbReference type="PANTHER" id="PTHR15052">
    <property type="entry name" value="RNA POLYMERASE III TRANSCRIPTION INITIATION FACTOR COMPLEX SUBUNIT"/>
    <property type="match status" value="1"/>
</dbReference>
<dbReference type="KEGG" id="uma:UMAG_05542"/>
<dbReference type="Gene3D" id="2.130.10.10">
    <property type="entry name" value="YVTN repeat-like/Quinoprotein amine dehydrogenase"/>
    <property type="match status" value="2"/>
</dbReference>
<evidence type="ECO:0000256" key="1">
    <source>
        <dbReference type="ARBA" id="ARBA00004123"/>
    </source>
</evidence>
<evidence type="ECO:0000256" key="4">
    <source>
        <dbReference type="SAM" id="MobiDB-lite"/>
    </source>
</evidence>
<dbReference type="PANTHER" id="PTHR15052:SF2">
    <property type="entry name" value="GENERAL TRANSCRIPTION FACTOR 3C POLYPEPTIDE 2"/>
    <property type="match status" value="1"/>
</dbReference>
<dbReference type="InterPro" id="IPR036322">
    <property type="entry name" value="WD40_repeat_dom_sf"/>
</dbReference>
<feature type="compositionally biased region" description="Polar residues" evidence="4">
    <location>
        <begin position="135"/>
        <end position="149"/>
    </location>
</feature>
<dbReference type="AlphaFoldDB" id="A0A0D1DRN6"/>
<comment type="subcellular location">
    <subcellularLocation>
        <location evidence="1">Nucleus</location>
    </subcellularLocation>
</comment>
<evidence type="ECO:0000256" key="3">
    <source>
        <dbReference type="ARBA" id="ARBA00023242"/>
    </source>
</evidence>
<name>A0A0D1DRN6_MYCMD</name>
<evidence type="ECO:0000313" key="5">
    <source>
        <dbReference type="EMBL" id="KIS66551.1"/>
    </source>
</evidence>
<keyword evidence="2" id="KW-0804">Transcription</keyword>
<dbReference type="VEuPathDB" id="FungiDB:UMAG_05542"/>
<reference evidence="5 6" key="1">
    <citation type="journal article" date="2006" name="Nature">
        <title>Insights from the genome of the biotrophic fungal plant pathogen Ustilago maydis.</title>
        <authorList>
            <person name="Kamper J."/>
            <person name="Kahmann R."/>
            <person name="Bolker M."/>
            <person name="Ma L.J."/>
            <person name="Brefort T."/>
            <person name="Saville B.J."/>
            <person name="Banuett F."/>
            <person name="Kronstad J.W."/>
            <person name="Gold S.E."/>
            <person name="Muller O."/>
            <person name="Perlin M.H."/>
            <person name="Wosten H.A."/>
            <person name="de Vries R."/>
            <person name="Ruiz-Herrera J."/>
            <person name="Reynaga-Pena C.G."/>
            <person name="Snetselaar K."/>
            <person name="McCann M."/>
            <person name="Perez-Martin J."/>
            <person name="Feldbrugge M."/>
            <person name="Basse C.W."/>
            <person name="Steinberg G."/>
            <person name="Ibeas J.I."/>
            <person name="Holloman W."/>
            <person name="Guzman P."/>
            <person name="Farman M."/>
            <person name="Stajich J.E."/>
            <person name="Sentandreu R."/>
            <person name="Gonzalez-Prieto J.M."/>
            <person name="Kennell J.C."/>
            <person name="Molina L."/>
            <person name="Schirawski J."/>
            <person name="Mendoza-Mendoza A."/>
            <person name="Greilinger D."/>
            <person name="Munch K."/>
            <person name="Rossel N."/>
            <person name="Scherer M."/>
            <person name="Vranes M."/>
            <person name="Ladendorf O."/>
            <person name="Vincon V."/>
            <person name="Fuchs U."/>
            <person name="Sandrock B."/>
            <person name="Meng S."/>
            <person name="Ho E.C."/>
            <person name="Cahill M.J."/>
            <person name="Boyce K.J."/>
            <person name="Klose J."/>
            <person name="Klosterman S.J."/>
            <person name="Deelstra H.J."/>
            <person name="Ortiz-Castellanos L."/>
            <person name="Li W."/>
            <person name="Sanchez-Alonso P."/>
            <person name="Schreier P.H."/>
            <person name="Hauser-Hahn I."/>
            <person name="Vaupel M."/>
            <person name="Koopmann E."/>
            <person name="Friedrich G."/>
            <person name="Voss H."/>
            <person name="Schluter T."/>
            <person name="Margolis J."/>
            <person name="Platt D."/>
            <person name="Swimmer C."/>
            <person name="Gnirke A."/>
            <person name="Chen F."/>
            <person name="Vysotskaia V."/>
            <person name="Mannhaupt G."/>
            <person name="Guldener U."/>
            <person name="Munsterkotter M."/>
            <person name="Haase D."/>
            <person name="Oesterheld M."/>
            <person name="Mewes H.W."/>
            <person name="Mauceli E.W."/>
            <person name="DeCaprio D."/>
            <person name="Wade C.M."/>
            <person name="Butler J."/>
            <person name="Young S."/>
            <person name="Jaffe D.B."/>
            <person name="Calvo S."/>
            <person name="Nusbaum C."/>
            <person name="Galagan J."/>
            <person name="Birren B.W."/>
        </authorList>
    </citation>
    <scope>NUCLEOTIDE SEQUENCE [LARGE SCALE GENOMIC DNA]</scope>
    <source>
        <strain evidence="6">DSM 14603 / FGSC 9021 / UM521</strain>
    </source>
</reference>
<feature type="compositionally biased region" description="Low complexity" evidence="4">
    <location>
        <begin position="56"/>
        <end position="65"/>
    </location>
</feature>
<organism evidence="5 6">
    <name type="scientific">Mycosarcoma maydis</name>
    <name type="common">Corn smut fungus</name>
    <name type="synonym">Ustilago maydis</name>
    <dbReference type="NCBI Taxonomy" id="5270"/>
    <lineage>
        <taxon>Eukaryota</taxon>
        <taxon>Fungi</taxon>
        <taxon>Dikarya</taxon>
        <taxon>Basidiomycota</taxon>
        <taxon>Ustilaginomycotina</taxon>
        <taxon>Ustilaginomycetes</taxon>
        <taxon>Ustilaginales</taxon>
        <taxon>Ustilaginaceae</taxon>
        <taxon>Mycosarcoma</taxon>
    </lineage>
</organism>
<dbReference type="GeneID" id="23565403"/>
<feature type="compositionally biased region" description="Polar residues" evidence="4">
    <location>
        <begin position="78"/>
        <end position="91"/>
    </location>
</feature>
<evidence type="ECO:0000256" key="2">
    <source>
        <dbReference type="ARBA" id="ARBA00023163"/>
    </source>
</evidence>
<dbReference type="OMA" id="VYQPPFF"/>
<dbReference type="EMBL" id="CM003157">
    <property type="protein sequence ID" value="KIS66551.1"/>
    <property type="molecule type" value="Genomic_DNA"/>
</dbReference>
<evidence type="ECO:0000313" key="6">
    <source>
        <dbReference type="Proteomes" id="UP000000561"/>
    </source>
</evidence>
<feature type="compositionally biased region" description="Low complexity" evidence="4">
    <location>
        <begin position="402"/>
        <end position="413"/>
    </location>
</feature>
<dbReference type="GO" id="GO:0005634">
    <property type="term" value="C:nucleus"/>
    <property type="evidence" value="ECO:0007669"/>
    <property type="project" value="UniProtKB-SubCell"/>
</dbReference>
<protein>
    <submittedName>
        <fullName evidence="5">Uncharacterized protein</fullName>
    </submittedName>
</protein>
<dbReference type="GO" id="GO:0006383">
    <property type="term" value="P:transcription by RNA polymerase III"/>
    <property type="evidence" value="ECO:0000318"/>
    <property type="project" value="GO_Central"/>
</dbReference>
<feature type="region of interest" description="Disordered" evidence="4">
    <location>
        <begin position="396"/>
        <end position="418"/>
    </location>
</feature>
<sequence>MPVAARNRTTSARKKAKLDVPPHVSATNTSQTPPLPQGHATNDKEDASQADAELGVSASSSASSRVKSKRTAAPPRTPNQSAVQATSTPSVLGTPAPQPPPPNTESDAKSSRSKSTSAKAKARAKASFEDADHLSATTLAKTTGSASRNANRKSKVELEQDDYDDQDSLPSGKTSDLDVYAQQGPLSTLNRIQIKTRKPRSLRSLWLQGVYQPPFFGIPPAKLVSLVSNDDADSQPEQVRNRSPANALMWPNNGLAKTWLDSAAYARIKKELLQFWLGQVGWVPNQGIYDCGWFPGKAFGWAQNLERSRWAQDARRHLVSKQATANNVVALGNLPGWPFVQPWINMQFQNLTLLSSKDAQVFLKDTTTPQQTALRHPTTVMKLAVPELNMRSRLKPSTIRDTSNTASSRRTNTVAGGGAQIEADADEDDEAAAAADQDQEAIAALDANQEPIDLSDARFANIANLGFQENGPICGDVLHLSVGPPDQEVPVQIAKGTSRRLDSLGVVPDQGHLMNAGGHVYALDWVPVPVHLNTGKEYFVVSAAASNAPITMIGAKQQANLRASLQIWSVSPDSAASSAKGEARLDMVICHQAGTAFKLAWCPIGYDYGEASSSDDNSEQQTSIHRLGVLAGCFADGSVSVFSIPHPECVARKHTKSRSDEPIYVELEPIVKLEHPLESATSVCWAGGEMIALGGSKGWLGVWNIGRMLRCEHAVTQVAAPDYVVRAHRSAITDVAFILLPRISADGIAVHASLPMTLFTVSLDGLTSLVDLSRCEAGPIERSRTVHYCCAFSAFSGGSLVHEHADGSVAHYSLRPEEMLRARTISHTPSRVMALSASDHHPMLAMATAHGELKLANSLRTLKRNQRFHLPVFQQILDRSTGRLVLRHHLLPDSASLAEPRCWHLANWHPKLGVTAVSWNPNLARASLLLSGSATGMLSVHVMSPPYETA</sequence>
<dbReference type="RefSeq" id="XP_011391854.1">
    <property type="nucleotide sequence ID" value="XM_011393552.1"/>
</dbReference>
<dbReference type="Proteomes" id="UP000000561">
    <property type="component" value="Chromosome 18"/>
</dbReference>
<dbReference type="InParanoid" id="A0A0D1DRN6"/>
<dbReference type="STRING" id="237631.A0A0D1DRN6"/>
<accession>A0A0D1DRN6</accession>